<dbReference type="NCBIfam" id="TIGR00125">
    <property type="entry name" value="cyt_tran_rel"/>
    <property type="match status" value="2"/>
</dbReference>
<dbReference type="GO" id="GO:0006646">
    <property type="term" value="P:phosphatidylethanolamine biosynthetic process"/>
    <property type="evidence" value="ECO:0007669"/>
    <property type="project" value="UniProtKB-UniPathway"/>
</dbReference>
<dbReference type="InterPro" id="IPR044608">
    <property type="entry name" value="Ect1/PCYT2"/>
</dbReference>
<evidence type="ECO:0000313" key="14">
    <source>
        <dbReference type="Proteomes" id="UP000005666"/>
    </source>
</evidence>
<keyword evidence="14" id="KW-1185">Reference proteome</keyword>
<dbReference type="eggNOG" id="KOG2803">
    <property type="taxonomic scope" value="Eukaryota"/>
</dbReference>
<dbReference type="GO" id="GO:0005737">
    <property type="term" value="C:cytoplasm"/>
    <property type="evidence" value="ECO:0007669"/>
    <property type="project" value="TreeGrafter"/>
</dbReference>
<dbReference type="KEGG" id="tpf:TPHA_0K01430"/>
<keyword evidence="6" id="KW-0443">Lipid metabolism</keyword>
<protein>
    <recommendedName>
        <fullName evidence="10">ethanolamine-phosphate cytidylyltransferase</fullName>
        <ecNumber evidence="10">2.7.7.14</ecNumber>
    </recommendedName>
    <alternativeName>
        <fullName evidence="11">CTP:phosphoethanolamine cytidylyltransferase</fullName>
    </alternativeName>
</protein>
<sequence>MVELDDNKVWIDGCFDFTHHGHAGAILQARQTIDLSQDVGKLYCGVHNDEDIAYNKGTKPVMNENERYAHTRSNRWCDYVIENAPYVTEAEWLDKYGCRYVVHGDDITLAADGSDCYQKMKDIDRFRVVKRTPSVSTTEIIHRMLSEKYKIETINFNDLPSIDEYNMYCKGYDGESIHCNIYENHFKNFIIKRSNVGDTGCSLKTILIEGDFDLFHIGHIEQLQRIKEDIFEEPIELVVSIKLADDNVNNIMTKKERILSVLACKYVDGIILNAQHDEISKDVYKKFQLDSDVLKNHNKNKFQYLNKQVIIDRILSRRNDYIARNKKKGMEIS</sequence>
<dbReference type="STRING" id="1071381.G8BZE8"/>
<evidence type="ECO:0000256" key="5">
    <source>
        <dbReference type="ARBA" id="ARBA00022695"/>
    </source>
</evidence>
<reference evidence="13 14" key="1">
    <citation type="journal article" date="2011" name="Proc. Natl. Acad. Sci. U.S.A.">
        <title>Evolutionary erosion of yeast sex chromosomes by mating-type switching accidents.</title>
        <authorList>
            <person name="Gordon J.L."/>
            <person name="Armisen D."/>
            <person name="Proux-Wera E."/>
            <person name="Oheigeartaigh S.S."/>
            <person name="Byrne K.P."/>
            <person name="Wolfe K.H."/>
        </authorList>
    </citation>
    <scope>NUCLEOTIDE SEQUENCE [LARGE SCALE GENOMIC DNA]</scope>
    <source>
        <strain evidence="14">ATCC 24235 / CBS 4417 / NBRC 1672 / NRRL Y-8282 / UCD 70-5</strain>
    </source>
</reference>
<dbReference type="InterPro" id="IPR014729">
    <property type="entry name" value="Rossmann-like_a/b/a_fold"/>
</dbReference>
<evidence type="ECO:0000256" key="10">
    <source>
        <dbReference type="ARBA" id="ARBA00024221"/>
    </source>
</evidence>
<dbReference type="Pfam" id="PF01467">
    <property type="entry name" value="CTP_transf_like"/>
    <property type="match status" value="2"/>
</dbReference>
<dbReference type="OMA" id="FESNNWV"/>
<evidence type="ECO:0000256" key="6">
    <source>
        <dbReference type="ARBA" id="ARBA00023098"/>
    </source>
</evidence>
<dbReference type="Gene3D" id="3.40.50.620">
    <property type="entry name" value="HUPs"/>
    <property type="match status" value="2"/>
</dbReference>
<keyword evidence="7" id="KW-0594">Phospholipid biosynthesis</keyword>
<organism evidence="13 14">
    <name type="scientific">Tetrapisispora phaffii (strain ATCC 24235 / CBS 4417 / NBRC 1672 / NRRL Y-8282 / UCD 70-5)</name>
    <name type="common">Yeast</name>
    <name type="synonym">Fabospora phaffii</name>
    <dbReference type="NCBI Taxonomy" id="1071381"/>
    <lineage>
        <taxon>Eukaryota</taxon>
        <taxon>Fungi</taxon>
        <taxon>Dikarya</taxon>
        <taxon>Ascomycota</taxon>
        <taxon>Saccharomycotina</taxon>
        <taxon>Saccharomycetes</taxon>
        <taxon>Saccharomycetales</taxon>
        <taxon>Saccharomycetaceae</taxon>
        <taxon>Tetrapisispora</taxon>
    </lineage>
</organism>
<feature type="domain" description="Cytidyltransferase-like" evidence="12">
    <location>
        <begin position="11"/>
        <end position="143"/>
    </location>
</feature>
<name>G8BZE8_TETPH</name>
<dbReference type="InterPro" id="IPR041723">
    <property type="entry name" value="CCT"/>
</dbReference>
<dbReference type="SUPFAM" id="SSF52374">
    <property type="entry name" value="Nucleotidylyl transferase"/>
    <property type="match status" value="2"/>
</dbReference>
<proteinExistence type="inferred from homology"/>
<keyword evidence="4" id="KW-0808">Transferase</keyword>
<comment type="pathway">
    <text evidence="1">Lipid metabolism.</text>
</comment>
<keyword evidence="5" id="KW-0548">Nucleotidyltransferase</keyword>
<evidence type="ECO:0000256" key="4">
    <source>
        <dbReference type="ARBA" id="ARBA00022679"/>
    </source>
</evidence>
<dbReference type="PANTHER" id="PTHR45780">
    <property type="entry name" value="ETHANOLAMINE-PHOSPHATE CYTIDYLYLTRANSFERASE"/>
    <property type="match status" value="1"/>
</dbReference>
<dbReference type="OrthoDB" id="40021at2759"/>
<dbReference type="EMBL" id="HE612866">
    <property type="protein sequence ID" value="CCE65276.1"/>
    <property type="molecule type" value="Genomic_DNA"/>
</dbReference>
<evidence type="ECO:0000256" key="2">
    <source>
        <dbReference type="ARBA" id="ARBA00010101"/>
    </source>
</evidence>
<comment type="pathway">
    <text evidence="9">Phospholipid metabolism; phosphatidylethanolamine biosynthesis; phosphatidylethanolamine from ethanolamine: step 2/3.</text>
</comment>
<dbReference type="RefSeq" id="XP_003687710.1">
    <property type="nucleotide sequence ID" value="XM_003687662.1"/>
</dbReference>
<dbReference type="GeneID" id="11533276"/>
<dbReference type="AlphaFoldDB" id="G8BZE8"/>
<evidence type="ECO:0000256" key="3">
    <source>
        <dbReference type="ARBA" id="ARBA00022516"/>
    </source>
</evidence>
<dbReference type="Proteomes" id="UP000005666">
    <property type="component" value="Chromosome 11"/>
</dbReference>
<evidence type="ECO:0000256" key="1">
    <source>
        <dbReference type="ARBA" id="ARBA00005189"/>
    </source>
</evidence>
<dbReference type="PANTHER" id="PTHR45780:SF2">
    <property type="entry name" value="ETHANOLAMINE-PHOSPHATE CYTIDYLYLTRANSFERASE"/>
    <property type="match status" value="1"/>
</dbReference>
<dbReference type="HOGENOM" id="CLU_031246_1_0_1"/>
<dbReference type="UniPathway" id="UPA00558">
    <property type="reaction ID" value="UER00742"/>
</dbReference>
<evidence type="ECO:0000259" key="12">
    <source>
        <dbReference type="Pfam" id="PF01467"/>
    </source>
</evidence>
<keyword evidence="3" id="KW-0444">Lipid biosynthesis</keyword>
<dbReference type="CDD" id="cd02174">
    <property type="entry name" value="CCT"/>
    <property type="match status" value="1"/>
</dbReference>
<keyword evidence="8" id="KW-1208">Phospholipid metabolism</keyword>
<evidence type="ECO:0000256" key="11">
    <source>
        <dbReference type="ARBA" id="ARBA00031473"/>
    </source>
</evidence>
<evidence type="ECO:0000313" key="13">
    <source>
        <dbReference type="EMBL" id="CCE65276.1"/>
    </source>
</evidence>
<evidence type="ECO:0000256" key="7">
    <source>
        <dbReference type="ARBA" id="ARBA00023209"/>
    </source>
</evidence>
<gene>
    <name evidence="13" type="primary">TPHA0K01430</name>
    <name evidence="13" type="ordered locus">TPHA_0K01430</name>
</gene>
<evidence type="ECO:0000256" key="8">
    <source>
        <dbReference type="ARBA" id="ARBA00023264"/>
    </source>
</evidence>
<dbReference type="InterPro" id="IPR004821">
    <property type="entry name" value="Cyt_trans-like"/>
</dbReference>
<dbReference type="GO" id="GO:0004306">
    <property type="term" value="F:ethanolamine-phosphate cytidylyltransferase activity"/>
    <property type="evidence" value="ECO:0007669"/>
    <property type="project" value="UniProtKB-EC"/>
</dbReference>
<accession>G8BZE8</accession>
<evidence type="ECO:0000256" key="9">
    <source>
        <dbReference type="ARBA" id="ARBA00024191"/>
    </source>
</evidence>
<feature type="domain" description="Cytidyltransferase-like" evidence="12">
    <location>
        <begin position="208"/>
        <end position="297"/>
    </location>
</feature>
<dbReference type="EC" id="2.7.7.14" evidence="10"/>
<comment type="similarity">
    <text evidence="2">Belongs to the cytidylyltransferase family.</text>
</comment>